<comment type="catalytic activity">
    <reaction evidence="4">
        <text>a 2'-deoxyribonucleoside 5'-triphosphate + H2O = a 2'-deoxyribonucleoside 5'-phosphate + diphosphate + H(+)</text>
        <dbReference type="Rhea" id="RHEA:44644"/>
        <dbReference type="ChEBI" id="CHEBI:15377"/>
        <dbReference type="ChEBI" id="CHEBI:15378"/>
        <dbReference type="ChEBI" id="CHEBI:33019"/>
        <dbReference type="ChEBI" id="CHEBI:61560"/>
        <dbReference type="ChEBI" id="CHEBI:65317"/>
        <dbReference type="EC" id="3.6.1.9"/>
    </reaction>
</comment>
<dbReference type="EMBL" id="JANIDW010000002">
    <property type="protein sequence ID" value="MCX5614532.1"/>
    <property type="molecule type" value="Genomic_DNA"/>
</dbReference>
<dbReference type="RefSeq" id="WP_266106642.1">
    <property type="nucleotide sequence ID" value="NZ_JANIDW010000002.1"/>
</dbReference>
<dbReference type="SUPFAM" id="SSF52972">
    <property type="entry name" value="ITPase-like"/>
    <property type="match status" value="1"/>
</dbReference>
<keyword evidence="2 4" id="KW-0378">Hydrolase</keyword>
<evidence type="ECO:0000313" key="6">
    <source>
        <dbReference type="Proteomes" id="UP001165648"/>
    </source>
</evidence>
<dbReference type="Gene3D" id="3.90.950.10">
    <property type="match status" value="1"/>
</dbReference>
<comment type="catalytic activity">
    <reaction evidence="4">
        <text>a ribonucleoside 5'-triphosphate + H2O = a ribonucleoside 5'-phosphate + diphosphate + H(+)</text>
        <dbReference type="Rhea" id="RHEA:23996"/>
        <dbReference type="ChEBI" id="CHEBI:15377"/>
        <dbReference type="ChEBI" id="CHEBI:15378"/>
        <dbReference type="ChEBI" id="CHEBI:33019"/>
        <dbReference type="ChEBI" id="CHEBI:58043"/>
        <dbReference type="ChEBI" id="CHEBI:61557"/>
        <dbReference type="EC" id="3.6.1.9"/>
    </reaction>
</comment>
<accession>A0ABT3W633</accession>
<comment type="subcellular location">
    <subcellularLocation>
        <location evidence="4">Cytoplasm</location>
    </subcellularLocation>
</comment>
<dbReference type="PANTHER" id="PTHR43213:SF5">
    <property type="entry name" value="BIFUNCTIONAL DTTP_UTP PYROPHOSPHATASE_METHYLTRANSFERASE PROTEIN-RELATED"/>
    <property type="match status" value="1"/>
</dbReference>
<dbReference type="Pfam" id="PF02545">
    <property type="entry name" value="Maf"/>
    <property type="match status" value="1"/>
</dbReference>
<name>A0ABT3W633_9PROT</name>
<evidence type="ECO:0000313" key="5">
    <source>
        <dbReference type="EMBL" id="MCX5614532.1"/>
    </source>
</evidence>
<evidence type="ECO:0000256" key="3">
    <source>
        <dbReference type="ARBA" id="ARBA00023080"/>
    </source>
</evidence>
<gene>
    <name evidence="5" type="ORF">NQF64_04655</name>
</gene>
<proteinExistence type="inferred from homology"/>
<comment type="caution">
    <text evidence="4">Lacks conserved residue(s) required for the propagation of feature annotation.</text>
</comment>
<keyword evidence="4" id="KW-0963">Cytoplasm</keyword>
<dbReference type="PIRSF" id="PIRSF006305">
    <property type="entry name" value="Maf"/>
    <property type="match status" value="1"/>
</dbReference>
<evidence type="ECO:0000256" key="1">
    <source>
        <dbReference type="ARBA" id="ARBA00001968"/>
    </source>
</evidence>
<dbReference type="HAMAP" id="MF_00528">
    <property type="entry name" value="Maf"/>
    <property type="match status" value="1"/>
</dbReference>
<keyword evidence="3 4" id="KW-0546">Nucleotide metabolism</keyword>
<evidence type="ECO:0000256" key="4">
    <source>
        <dbReference type="HAMAP-Rule" id="MF_00528"/>
    </source>
</evidence>
<dbReference type="PANTHER" id="PTHR43213">
    <property type="entry name" value="BIFUNCTIONAL DTTP/UTP PYROPHOSPHATASE/METHYLTRANSFERASE PROTEIN-RELATED"/>
    <property type="match status" value="1"/>
</dbReference>
<dbReference type="Proteomes" id="UP001165648">
    <property type="component" value="Unassembled WGS sequence"/>
</dbReference>
<reference evidence="5 6" key="1">
    <citation type="submission" date="2022-07" db="EMBL/GenBank/DDBJ databases">
        <title>Bombella genomes.</title>
        <authorList>
            <person name="Harer L."/>
            <person name="Styblova S."/>
            <person name="Ehrmann M."/>
        </authorList>
    </citation>
    <scope>NUCLEOTIDE SEQUENCE [LARGE SCALE GENOMIC DNA]</scope>
    <source>
        <strain evidence="5 6">TMW 2.2558</strain>
    </source>
</reference>
<organism evidence="5 6">
    <name type="scientific">Bombella saccharophila</name>
    <dbReference type="NCBI Taxonomy" id="2967338"/>
    <lineage>
        <taxon>Bacteria</taxon>
        <taxon>Pseudomonadati</taxon>
        <taxon>Pseudomonadota</taxon>
        <taxon>Alphaproteobacteria</taxon>
        <taxon>Acetobacterales</taxon>
        <taxon>Acetobacteraceae</taxon>
        <taxon>Bombella</taxon>
    </lineage>
</organism>
<dbReference type="InterPro" id="IPR029001">
    <property type="entry name" value="ITPase-like_fam"/>
</dbReference>
<sequence>MLILASGSAIRRQLLQEAGVPITTHPVAVDEDALRHHAEQEGLSLRETALTLARAKARAASSAFPHHYILAADQLLDLEGTAFAKARTMEEARSHLLTLRGKTHALHTALTLWKDGQESWAHSESPRLTMRSFSPAFLDAYLHKEGTALLACVGCYRIEGMGIQLFHLIEGGHDAIAGLPLLPLLHALRERSILPS</sequence>
<protein>
    <recommendedName>
        <fullName evidence="4">Nucleoside triphosphate pyrophosphatase</fullName>
        <ecNumber evidence="4">3.6.1.9</ecNumber>
    </recommendedName>
    <alternativeName>
        <fullName evidence="4">Nucleotide pyrophosphatase</fullName>
        <shortName evidence="4">Nucleotide PPase</shortName>
    </alternativeName>
</protein>
<comment type="cofactor">
    <cofactor evidence="1 4">
        <name>a divalent metal cation</name>
        <dbReference type="ChEBI" id="CHEBI:60240"/>
    </cofactor>
</comment>
<evidence type="ECO:0000256" key="2">
    <source>
        <dbReference type="ARBA" id="ARBA00022801"/>
    </source>
</evidence>
<comment type="function">
    <text evidence="4">Nucleoside triphosphate pyrophosphatase. May have a dual role in cell division arrest and in preventing the incorporation of modified nucleotides into cellular nucleic acids.</text>
</comment>
<keyword evidence="6" id="KW-1185">Reference proteome</keyword>
<comment type="similarity">
    <text evidence="4">Belongs to the Maf family.</text>
</comment>
<feature type="active site" description="Proton acceptor" evidence="4">
    <location>
        <position position="73"/>
    </location>
</feature>
<dbReference type="EC" id="3.6.1.9" evidence="4"/>
<comment type="caution">
    <text evidence="5">The sequence shown here is derived from an EMBL/GenBank/DDBJ whole genome shotgun (WGS) entry which is preliminary data.</text>
</comment>
<dbReference type="InterPro" id="IPR003697">
    <property type="entry name" value="Maf-like"/>
</dbReference>